<protein>
    <submittedName>
        <fullName evidence="1">Uncharacterized protein</fullName>
    </submittedName>
</protein>
<comment type="caution">
    <text evidence="1">The sequence shown here is derived from an EMBL/GenBank/DDBJ whole genome shotgun (WGS) entry which is preliminary data.</text>
</comment>
<proteinExistence type="predicted"/>
<dbReference type="EMBL" id="BRXZ01000790">
    <property type="protein sequence ID" value="GMH53975.1"/>
    <property type="molecule type" value="Genomic_DNA"/>
</dbReference>
<feature type="non-terminal residue" evidence="1">
    <location>
        <position position="116"/>
    </location>
</feature>
<organism evidence="1 2">
    <name type="scientific">Triparma retinervis</name>
    <dbReference type="NCBI Taxonomy" id="2557542"/>
    <lineage>
        <taxon>Eukaryota</taxon>
        <taxon>Sar</taxon>
        <taxon>Stramenopiles</taxon>
        <taxon>Ochrophyta</taxon>
        <taxon>Bolidophyceae</taxon>
        <taxon>Parmales</taxon>
        <taxon>Triparmaceae</taxon>
        <taxon>Triparma</taxon>
    </lineage>
</organism>
<keyword evidence="2" id="KW-1185">Reference proteome</keyword>
<evidence type="ECO:0000313" key="1">
    <source>
        <dbReference type="EMBL" id="GMH53975.1"/>
    </source>
</evidence>
<sequence>GGGKGVEVPATIREGVKRLAAVYLSTHGAAKDSASACEGGMLDLIDVERSLLLAEGSKGLELGVNVWLNFMMGTAVVVDEACAYLVELGGRKGFRSTKVYEAICQFGAKGAITSPS</sequence>
<name>A0A9W7DTS9_9STRA</name>
<reference evidence="1" key="1">
    <citation type="submission" date="2022-07" db="EMBL/GenBank/DDBJ databases">
        <title>Genome analysis of Parmales, a sister group of diatoms, reveals the evolutionary specialization of diatoms from phago-mixotrophs to photoautotrophs.</title>
        <authorList>
            <person name="Ban H."/>
            <person name="Sato S."/>
            <person name="Yoshikawa S."/>
            <person name="Kazumasa Y."/>
            <person name="Nakamura Y."/>
            <person name="Ichinomiya M."/>
            <person name="Saitoh K."/>
            <person name="Sato N."/>
            <person name="Blanc-Mathieu R."/>
            <person name="Endo H."/>
            <person name="Kuwata A."/>
            <person name="Ogata H."/>
        </authorList>
    </citation>
    <scope>NUCLEOTIDE SEQUENCE</scope>
</reference>
<dbReference type="Proteomes" id="UP001165082">
    <property type="component" value="Unassembled WGS sequence"/>
</dbReference>
<evidence type="ECO:0000313" key="2">
    <source>
        <dbReference type="Proteomes" id="UP001165082"/>
    </source>
</evidence>
<accession>A0A9W7DTS9</accession>
<dbReference type="AlphaFoldDB" id="A0A9W7DTS9"/>
<gene>
    <name evidence="1" type="ORF">TrRE_jg866</name>
</gene>